<dbReference type="Proteomes" id="UP000035642">
    <property type="component" value="Unassembled WGS sequence"/>
</dbReference>
<name>A0A0K0D6U7_ANGCA</name>
<dbReference type="AlphaFoldDB" id="A0A0K0D6U7"/>
<accession>A0A0K0D6U7</accession>
<sequence>MFMKNGLASFAPFTLKGTNISECSSYVYLGQEISMLNDLAPELSKRKAAVWGAFKNIEDAVKRIKNTRLRAHLFDSAVLPALTHTSETWSLRKQDERSLSVIERAFERTRLGVSRFTQGMGSEAPTCVNDQKSKMPFCTPNSRR</sequence>
<reference evidence="1" key="1">
    <citation type="submission" date="2012-09" db="EMBL/GenBank/DDBJ databases">
        <authorList>
            <person name="Martin A.A."/>
        </authorList>
    </citation>
    <scope>NUCLEOTIDE SEQUENCE</scope>
</reference>
<evidence type="ECO:0000313" key="1">
    <source>
        <dbReference type="Proteomes" id="UP000035642"/>
    </source>
</evidence>
<organism evidence="1 2">
    <name type="scientific">Angiostrongylus cantonensis</name>
    <name type="common">Rat lungworm</name>
    <dbReference type="NCBI Taxonomy" id="6313"/>
    <lineage>
        <taxon>Eukaryota</taxon>
        <taxon>Metazoa</taxon>
        <taxon>Ecdysozoa</taxon>
        <taxon>Nematoda</taxon>
        <taxon>Chromadorea</taxon>
        <taxon>Rhabditida</taxon>
        <taxon>Rhabditina</taxon>
        <taxon>Rhabditomorpha</taxon>
        <taxon>Strongyloidea</taxon>
        <taxon>Metastrongylidae</taxon>
        <taxon>Angiostrongylus</taxon>
    </lineage>
</organism>
<reference evidence="2" key="2">
    <citation type="submission" date="2017-02" db="UniProtKB">
        <authorList>
            <consortium name="WormBaseParasite"/>
        </authorList>
    </citation>
    <scope>IDENTIFICATION</scope>
</reference>
<protein>
    <submittedName>
        <fullName evidence="2">Transposase</fullName>
    </submittedName>
</protein>
<keyword evidence="1" id="KW-1185">Reference proteome</keyword>
<dbReference type="WBParaSite" id="ACAC_0000579201-mRNA-1">
    <property type="protein sequence ID" value="ACAC_0000579201-mRNA-1"/>
    <property type="gene ID" value="ACAC_0000579201"/>
</dbReference>
<evidence type="ECO:0000313" key="2">
    <source>
        <dbReference type="WBParaSite" id="ACAC_0000579201-mRNA-1"/>
    </source>
</evidence>
<proteinExistence type="predicted"/>
<dbReference type="STRING" id="6313.A0A0K0D6U7"/>